<dbReference type="AlphaFoldDB" id="A0A0J7JUN3"/>
<evidence type="ECO:0000313" key="1">
    <source>
        <dbReference type="EMBL" id="KMQ81814.1"/>
    </source>
</evidence>
<name>A0A0J7JUN3_LASNI</name>
<protein>
    <submittedName>
        <fullName evidence="1">Uncharacterized protein</fullName>
    </submittedName>
</protein>
<gene>
    <name evidence="1" type="ORF">RF55_25137</name>
</gene>
<sequence length="135" mass="15396">MSEDPSKGDKDGAECELPDIYKLTKPELIQQLRDRDETVNPDSRRGTMAKSSKLEFTLGQDDWETYIERLELYFVANDIAVEKQTAVLLTKISADVYTLVRDLCAPTKPKDKTFQQLVDIVSTHLCPKPSETMER</sequence>
<keyword evidence="2" id="KW-1185">Reference proteome</keyword>
<dbReference type="PaxDb" id="67767-A0A0J7JUN3"/>
<comment type="caution">
    <text evidence="1">The sequence shown here is derived from an EMBL/GenBank/DDBJ whole genome shotgun (WGS) entry which is preliminary data.</text>
</comment>
<proteinExistence type="predicted"/>
<dbReference type="OrthoDB" id="7695095at2759"/>
<dbReference type="STRING" id="67767.A0A0J7JUN3"/>
<accession>A0A0J7JUN3</accession>
<reference evidence="1 2" key="1">
    <citation type="submission" date="2015-04" db="EMBL/GenBank/DDBJ databases">
        <title>Lasius niger genome sequencing.</title>
        <authorList>
            <person name="Konorov E.A."/>
            <person name="Nikitin M.A."/>
            <person name="Kirill M.V."/>
            <person name="Chang P."/>
        </authorList>
    </citation>
    <scope>NUCLEOTIDE SEQUENCE [LARGE SCALE GENOMIC DNA]</scope>
    <source>
        <tissue evidence="1">Whole</tissue>
    </source>
</reference>
<dbReference type="EMBL" id="LBMM01031409">
    <property type="protein sequence ID" value="KMQ81814.1"/>
    <property type="molecule type" value="Genomic_DNA"/>
</dbReference>
<feature type="non-terminal residue" evidence="1">
    <location>
        <position position="135"/>
    </location>
</feature>
<dbReference type="Proteomes" id="UP000036403">
    <property type="component" value="Unassembled WGS sequence"/>
</dbReference>
<evidence type="ECO:0000313" key="2">
    <source>
        <dbReference type="Proteomes" id="UP000036403"/>
    </source>
</evidence>
<organism evidence="1 2">
    <name type="scientific">Lasius niger</name>
    <name type="common">Black garden ant</name>
    <dbReference type="NCBI Taxonomy" id="67767"/>
    <lineage>
        <taxon>Eukaryota</taxon>
        <taxon>Metazoa</taxon>
        <taxon>Ecdysozoa</taxon>
        <taxon>Arthropoda</taxon>
        <taxon>Hexapoda</taxon>
        <taxon>Insecta</taxon>
        <taxon>Pterygota</taxon>
        <taxon>Neoptera</taxon>
        <taxon>Endopterygota</taxon>
        <taxon>Hymenoptera</taxon>
        <taxon>Apocrita</taxon>
        <taxon>Aculeata</taxon>
        <taxon>Formicoidea</taxon>
        <taxon>Formicidae</taxon>
        <taxon>Formicinae</taxon>
        <taxon>Lasius</taxon>
        <taxon>Lasius</taxon>
    </lineage>
</organism>